<dbReference type="EMBL" id="BMJN01000040">
    <property type="protein sequence ID" value="GGE36473.1"/>
    <property type="molecule type" value="Genomic_DNA"/>
</dbReference>
<protein>
    <recommendedName>
        <fullName evidence="7">Dipeptidase E</fullName>
    </recommendedName>
</protein>
<dbReference type="AlphaFoldDB" id="A0A917EGA7"/>
<reference evidence="5" key="1">
    <citation type="journal article" date="2014" name="Int. J. Syst. Evol. Microbiol.">
        <title>Complete genome sequence of Corynebacterium casei LMG S-19264T (=DSM 44701T), isolated from a smear-ripened cheese.</title>
        <authorList>
            <consortium name="US DOE Joint Genome Institute (JGI-PGF)"/>
            <person name="Walter F."/>
            <person name="Albersmeier A."/>
            <person name="Kalinowski J."/>
            <person name="Ruckert C."/>
        </authorList>
    </citation>
    <scope>NUCLEOTIDE SEQUENCE</scope>
    <source>
        <strain evidence="5">CGMCC 1.15533</strain>
    </source>
</reference>
<dbReference type="InterPro" id="IPR005320">
    <property type="entry name" value="Peptidase_S51"/>
</dbReference>
<dbReference type="GO" id="GO:0006508">
    <property type="term" value="P:proteolysis"/>
    <property type="evidence" value="ECO:0007669"/>
    <property type="project" value="UniProtKB-KW"/>
</dbReference>
<organism evidence="5 6">
    <name type="scientific">Streptococcus himalayensis</name>
    <dbReference type="NCBI Taxonomy" id="1888195"/>
    <lineage>
        <taxon>Bacteria</taxon>
        <taxon>Bacillati</taxon>
        <taxon>Bacillota</taxon>
        <taxon>Bacilli</taxon>
        <taxon>Lactobacillales</taxon>
        <taxon>Streptococcaceae</taxon>
        <taxon>Streptococcus</taxon>
    </lineage>
</organism>
<evidence type="ECO:0000256" key="2">
    <source>
        <dbReference type="ARBA" id="ARBA00022670"/>
    </source>
</evidence>
<evidence type="ECO:0008006" key="7">
    <source>
        <dbReference type="Google" id="ProtNLM"/>
    </source>
</evidence>
<keyword evidence="6" id="KW-1185">Reference proteome</keyword>
<evidence type="ECO:0000313" key="6">
    <source>
        <dbReference type="Proteomes" id="UP000660801"/>
    </source>
</evidence>
<dbReference type="GO" id="GO:0008236">
    <property type="term" value="F:serine-type peptidase activity"/>
    <property type="evidence" value="ECO:0007669"/>
    <property type="project" value="UniProtKB-KW"/>
</dbReference>
<dbReference type="InterPro" id="IPR029062">
    <property type="entry name" value="Class_I_gatase-like"/>
</dbReference>
<evidence type="ECO:0000256" key="4">
    <source>
        <dbReference type="ARBA" id="ARBA00022825"/>
    </source>
</evidence>
<evidence type="ECO:0000256" key="1">
    <source>
        <dbReference type="ARBA" id="ARBA00006534"/>
    </source>
</evidence>
<dbReference type="OrthoDB" id="1645527at2"/>
<keyword evidence="3" id="KW-0378">Hydrolase</keyword>
<comment type="caution">
    <text evidence="5">The sequence shown here is derived from an EMBL/GenBank/DDBJ whole genome shotgun (WGS) entry which is preliminary data.</text>
</comment>
<proteinExistence type="inferred from homology"/>
<reference evidence="5" key="2">
    <citation type="submission" date="2020-09" db="EMBL/GenBank/DDBJ databases">
        <authorList>
            <person name="Sun Q."/>
            <person name="Zhou Y."/>
        </authorList>
    </citation>
    <scope>NUCLEOTIDE SEQUENCE</scope>
    <source>
        <strain evidence="5">CGMCC 1.15533</strain>
    </source>
</reference>
<evidence type="ECO:0000256" key="3">
    <source>
        <dbReference type="ARBA" id="ARBA00022801"/>
    </source>
</evidence>
<evidence type="ECO:0000313" key="5">
    <source>
        <dbReference type="EMBL" id="GGE36473.1"/>
    </source>
</evidence>
<dbReference type="Pfam" id="PF03575">
    <property type="entry name" value="Peptidase_S51"/>
    <property type="match status" value="1"/>
</dbReference>
<dbReference type="RefSeq" id="WP_068989033.1">
    <property type="nucleotide sequence ID" value="NZ_BMJN01000040.1"/>
</dbReference>
<dbReference type="SUPFAM" id="SSF52317">
    <property type="entry name" value="Class I glutamine amidotransferase-like"/>
    <property type="match status" value="1"/>
</dbReference>
<dbReference type="Proteomes" id="UP000660801">
    <property type="component" value="Unassembled WGS sequence"/>
</dbReference>
<dbReference type="Gene3D" id="3.40.50.880">
    <property type="match status" value="1"/>
</dbReference>
<comment type="similarity">
    <text evidence="1">Belongs to the peptidase S51 family.</text>
</comment>
<gene>
    <name evidence="5" type="ORF">GCM10011510_17300</name>
</gene>
<accession>A0A917EGA7</accession>
<sequence length="239" mass="26791">MTYFLASRPFHYETKTLIPNNAFIERLQAALPQESRAVFISSSPDKATANEAYAALTKDCFAASQFYFTSYAILDQRTQDQAAKLIATADLLILAGGYVPEQNRFFQELELKKLLHNFNGVIVASSAGSMNSAQIVYAQPELEGEALATDYQRFLPGLALTKTMIIPHYQDLKEEVLDGLRLFEDITYTDSYGKTFYALVDGSYLLVQDGKEWICGEAYQIKDGSLRQISTENQLFPLS</sequence>
<name>A0A917EGA7_9STRE</name>
<keyword evidence="4" id="KW-0720">Serine protease</keyword>
<keyword evidence="2" id="KW-0645">Protease</keyword>